<evidence type="ECO:0000313" key="4">
    <source>
        <dbReference type="Proteomes" id="UP000504606"/>
    </source>
</evidence>
<dbReference type="SUPFAM" id="SSF57424">
    <property type="entry name" value="LDL receptor-like module"/>
    <property type="match status" value="1"/>
</dbReference>
<dbReference type="OrthoDB" id="10037824at2759"/>
<dbReference type="Pfam" id="PF25090">
    <property type="entry name" value="DUF7805"/>
    <property type="match status" value="1"/>
</dbReference>
<gene>
    <name evidence="5" type="primary">LOC113201814</name>
</gene>
<dbReference type="KEGG" id="foc:113201814"/>
<keyword evidence="1" id="KW-1015">Disulfide bond</keyword>
<reference evidence="5" key="1">
    <citation type="submission" date="2025-08" db="UniProtKB">
        <authorList>
            <consortium name="RefSeq"/>
        </authorList>
    </citation>
    <scope>IDENTIFICATION</scope>
    <source>
        <tissue evidence="5">Whole organism</tissue>
    </source>
</reference>
<organism evidence="4 5">
    <name type="scientific">Frankliniella occidentalis</name>
    <name type="common">Western flower thrips</name>
    <name type="synonym">Euthrips occidentalis</name>
    <dbReference type="NCBI Taxonomy" id="133901"/>
    <lineage>
        <taxon>Eukaryota</taxon>
        <taxon>Metazoa</taxon>
        <taxon>Ecdysozoa</taxon>
        <taxon>Arthropoda</taxon>
        <taxon>Hexapoda</taxon>
        <taxon>Insecta</taxon>
        <taxon>Pterygota</taxon>
        <taxon>Neoptera</taxon>
        <taxon>Paraneoptera</taxon>
        <taxon>Thysanoptera</taxon>
        <taxon>Terebrantia</taxon>
        <taxon>Thripoidea</taxon>
        <taxon>Thripidae</taxon>
        <taxon>Frankliniella</taxon>
    </lineage>
</organism>
<dbReference type="InterPro" id="IPR053207">
    <property type="entry name" value="Non-NMDA_GluR_Accessory"/>
</dbReference>
<protein>
    <submittedName>
        <fullName evidence="5">Uncharacterized protein LOC113201814</fullName>
    </submittedName>
</protein>
<dbReference type="RefSeq" id="XP_052127204.1">
    <property type="nucleotide sequence ID" value="XM_052271244.1"/>
</dbReference>
<keyword evidence="2" id="KW-0812">Transmembrane</keyword>
<proteinExistence type="predicted"/>
<dbReference type="PANTHER" id="PTHR47537:SF4">
    <property type="entry name" value="GH12701P"/>
    <property type="match status" value="1"/>
</dbReference>
<evidence type="ECO:0000313" key="5">
    <source>
        <dbReference type="RefSeq" id="XP_052127204.1"/>
    </source>
</evidence>
<keyword evidence="4" id="KW-1185">Reference proteome</keyword>
<keyword evidence="2" id="KW-0472">Membrane</keyword>
<feature type="domain" description="DUF7805" evidence="3">
    <location>
        <begin position="42"/>
        <end position="183"/>
    </location>
</feature>
<keyword evidence="2" id="KW-1133">Transmembrane helix</keyword>
<dbReference type="GeneID" id="113201814"/>
<name>A0A9C6X127_FRAOC</name>
<evidence type="ECO:0000259" key="3">
    <source>
        <dbReference type="Pfam" id="PF25090"/>
    </source>
</evidence>
<accession>A0A9C6X127</accession>
<dbReference type="Gene3D" id="2.40.128.620">
    <property type="match status" value="1"/>
</dbReference>
<dbReference type="InterPro" id="IPR036055">
    <property type="entry name" value="LDL_receptor-like_sf"/>
</dbReference>
<dbReference type="AlphaFoldDB" id="A0A9C6X127"/>
<evidence type="ECO:0000256" key="2">
    <source>
        <dbReference type="SAM" id="Phobius"/>
    </source>
</evidence>
<dbReference type="PANTHER" id="PTHR47537">
    <property type="entry name" value="CUBILIN"/>
    <property type="match status" value="1"/>
</dbReference>
<dbReference type="GO" id="GO:0005886">
    <property type="term" value="C:plasma membrane"/>
    <property type="evidence" value="ECO:0007669"/>
    <property type="project" value="TreeGrafter"/>
</dbReference>
<feature type="transmembrane region" description="Helical" evidence="2">
    <location>
        <begin position="241"/>
        <end position="265"/>
    </location>
</feature>
<sequence>MMPYTFISTSPVVEIHFTALNMDAADDFRKINMMGAWMSVRQEPCPRPRRLAGPSGSIQVGPGNAIPTPTACDGLPWLVEPAAGRYLYVTVRGVVMHPNDTTSCATTNRVGLHAGKSSHVVVCPEPRWGYGSQQVEVVSEGWVVSGEPPFPGSDDASRSVVIEFSGKEPGSYSVSWLELSRRPLEPPSVGVSLEALELCHHRCPELDACINASLWCDGTSHCPSGYDEAATHCWVVLQLPVLHLLVGTAFMAAATTACCVVVARAGRRRRGRGRRDSLQRHLQEAPSLDSKEVIC</sequence>
<dbReference type="Proteomes" id="UP000504606">
    <property type="component" value="Unplaced"/>
</dbReference>
<evidence type="ECO:0000256" key="1">
    <source>
        <dbReference type="ARBA" id="ARBA00023157"/>
    </source>
</evidence>
<dbReference type="InterPro" id="IPR056707">
    <property type="entry name" value="DUF7805"/>
</dbReference>